<reference evidence="3 4" key="1">
    <citation type="submission" date="2014-01" db="EMBL/GenBank/DDBJ databases">
        <title>Full genme sequencing of cellulolytic bacterium Gynuella sunshinyii YC6258T gen. nov., sp. nov.</title>
        <authorList>
            <person name="Khan H."/>
            <person name="Chung E.J."/>
            <person name="Chung Y.R."/>
        </authorList>
    </citation>
    <scope>NUCLEOTIDE SEQUENCE [LARGE SCALE GENOMIC DNA]</scope>
    <source>
        <strain evidence="3 4">YC6258</strain>
    </source>
</reference>
<protein>
    <recommendedName>
        <fullName evidence="2">Fibronectin type-III domain-containing protein</fullName>
    </recommendedName>
</protein>
<feature type="signal peptide" evidence="1">
    <location>
        <begin position="1"/>
        <end position="21"/>
    </location>
</feature>
<organism evidence="3 4">
    <name type="scientific">Gynuella sunshinyii YC6258</name>
    <dbReference type="NCBI Taxonomy" id="1445510"/>
    <lineage>
        <taxon>Bacteria</taxon>
        <taxon>Pseudomonadati</taxon>
        <taxon>Pseudomonadota</taxon>
        <taxon>Gammaproteobacteria</taxon>
        <taxon>Oceanospirillales</taxon>
        <taxon>Saccharospirillaceae</taxon>
        <taxon>Gynuella</taxon>
    </lineage>
</organism>
<dbReference type="HOGENOM" id="CLU_688435_0_0_6"/>
<dbReference type="AlphaFoldDB" id="A0A0C5UZX5"/>
<dbReference type="OrthoDB" id="9801493at2"/>
<evidence type="ECO:0000313" key="4">
    <source>
        <dbReference type="Proteomes" id="UP000032266"/>
    </source>
</evidence>
<feature type="domain" description="Fibronectin type-III" evidence="2">
    <location>
        <begin position="309"/>
        <end position="400"/>
    </location>
</feature>
<dbReference type="SMART" id="SM00060">
    <property type="entry name" value="FN3"/>
    <property type="match status" value="1"/>
</dbReference>
<dbReference type="Pfam" id="PF00041">
    <property type="entry name" value="fn3"/>
    <property type="match status" value="1"/>
</dbReference>
<dbReference type="InterPro" id="IPR003961">
    <property type="entry name" value="FN3_dom"/>
</dbReference>
<dbReference type="CDD" id="cd00063">
    <property type="entry name" value="FN3"/>
    <property type="match status" value="1"/>
</dbReference>
<dbReference type="PROSITE" id="PS50853">
    <property type="entry name" value="FN3"/>
    <property type="match status" value="1"/>
</dbReference>
<dbReference type="SUPFAM" id="SSF49265">
    <property type="entry name" value="Fibronectin type III"/>
    <property type="match status" value="1"/>
</dbReference>
<dbReference type="KEGG" id="gsn:YC6258_00805"/>
<keyword evidence="4" id="KW-1185">Reference proteome</keyword>
<accession>A0A0C5UZX5</accession>
<evidence type="ECO:0000256" key="1">
    <source>
        <dbReference type="SAM" id="SignalP"/>
    </source>
</evidence>
<dbReference type="Gene3D" id="2.60.40.10">
    <property type="entry name" value="Immunoglobulins"/>
    <property type="match status" value="1"/>
</dbReference>
<dbReference type="InterPro" id="IPR013783">
    <property type="entry name" value="Ig-like_fold"/>
</dbReference>
<gene>
    <name evidence="3" type="ORF">YC6258_00805</name>
</gene>
<dbReference type="Proteomes" id="UP000032266">
    <property type="component" value="Chromosome"/>
</dbReference>
<evidence type="ECO:0000313" key="3">
    <source>
        <dbReference type="EMBL" id="AJQ92855.1"/>
    </source>
</evidence>
<dbReference type="RefSeq" id="WP_144407547.1">
    <property type="nucleotide sequence ID" value="NZ_CP007142.1"/>
</dbReference>
<evidence type="ECO:0000259" key="2">
    <source>
        <dbReference type="PROSITE" id="PS50853"/>
    </source>
</evidence>
<sequence>MGLRISVTLLLVFFLNTSALAEWLDGNVLIAGTWGDEENQFGILYEDTSDTLPGPYDISGMGNIVMADKVNGRFKIYASNGLLQSIVVPPVNRPSWWTIVPVFVGEKISLILDNFYFYDLTGDLINTTASPKKARKDQDVDNVLYIYQTKPIDQWVTYSQTGDLLNTYAQKPLILGRISDHIFVYDEKKQHTTTVQFDDNSWTLVGKYGDCFQRDDAGHLYCVSDRYVTRYNQCGKTVARLAIPEDDITVIPNNVPGVEDQWIVNSAYMDLKIDAHGNAYATRRTPDNYSLVKWTWQDSDNDRNDGPDAPINLIAKQLDAGTIELEWEGSLQDPGCVSGYKVSRTEISGDKGTEILSLGTGVRKAYDTNIEAGKTYYYRVQALSGVSDSDLSNEAVITTE</sequence>
<dbReference type="InterPro" id="IPR036116">
    <property type="entry name" value="FN3_sf"/>
</dbReference>
<proteinExistence type="predicted"/>
<keyword evidence="1" id="KW-0732">Signal</keyword>
<dbReference type="EMBL" id="CP007142">
    <property type="protein sequence ID" value="AJQ92855.1"/>
    <property type="molecule type" value="Genomic_DNA"/>
</dbReference>
<name>A0A0C5UZX5_9GAMM</name>
<feature type="chain" id="PRO_5002190911" description="Fibronectin type-III domain-containing protein" evidence="1">
    <location>
        <begin position="22"/>
        <end position="400"/>
    </location>
</feature>
<dbReference type="STRING" id="1445510.YC6258_00805"/>